<dbReference type="RefSeq" id="WP_379776112.1">
    <property type="nucleotide sequence ID" value="NZ_JBHSMZ010000024.1"/>
</dbReference>
<name>A0ABW0S6K6_9BURK</name>
<organism evidence="1 2">
    <name type="scientific">Massilia aerilata</name>
    <dbReference type="NCBI Taxonomy" id="453817"/>
    <lineage>
        <taxon>Bacteria</taxon>
        <taxon>Pseudomonadati</taxon>
        <taxon>Pseudomonadota</taxon>
        <taxon>Betaproteobacteria</taxon>
        <taxon>Burkholderiales</taxon>
        <taxon>Oxalobacteraceae</taxon>
        <taxon>Telluria group</taxon>
        <taxon>Massilia</taxon>
    </lineage>
</organism>
<proteinExistence type="predicted"/>
<accession>A0ABW0S6K6</accession>
<reference evidence="2" key="1">
    <citation type="journal article" date="2019" name="Int. J. Syst. Evol. Microbiol.">
        <title>The Global Catalogue of Microorganisms (GCM) 10K type strain sequencing project: providing services to taxonomists for standard genome sequencing and annotation.</title>
        <authorList>
            <consortium name="The Broad Institute Genomics Platform"/>
            <consortium name="The Broad Institute Genome Sequencing Center for Infectious Disease"/>
            <person name="Wu L."/>
            <person name="Ma J."/>
        </authorList>
    </citation>
    <scope>NUCLEOTIDE SEQUENCE [LARGE SCALE GENOMIC DNA]</scope>
    <source>
        <strain evidence="2">CGMCC 4.5798</strain>
    </source>
</reference>
<evidence type="ECO:0000313" key="2">
    <source>
        <dbReference type="Proteomes" id="UP001596086"/>
    </source>
</evidence>
<dbReference type="EMBL" id="JBHSMZ010000024">
    <property type="protein sequence ID" value="MFC5551665.1"/>
    <property type="molecule type" value="Genomic_DNA"/>
</dbReference>
<evidence type="ECO:0000313" key="1">
    <source>
        <dbReference type="EMBL" id="MFC5551665.1"/>
    </source>
</evidence>
<comment type="caution">
    <text evidence="1">The sequence shown here is derived from an EMBL/GenBank/DDBJ whole genome shotgun (WGS) entry which is preliminary data.</text>
</comment>
<gene>
    <name evidence="1" type="ORF">ACFPO9_24370</name>
</gene>
<dbReference type="Proteomes" id="UP001596086">
    <property type="component" value="Unassembled WGS sequence"/>
</dbReference>
<keyword evidence="2" id="KW-1185">Reference proteome</keyword>
<sequence length="228" mass="25756">MHFEVPKAKKFKEFGGEYVMIVISILTALALEHGVQSWHHRHLAHEASDKMNAELRLTIKEVSAALAHNEMKRQALHQTRDQLLAGIRAKTSDAELMKRFEQEWAEKMRLDMDTPTLHREAWDAAVANQAVTWLPREQLENYAAAYGALRDTSAYTQSGALMFLDTPRMLDTFSKARMGTANPQEIYLLADRMATAYDNLDGNLKSLNKLLQAVVEEQDGAHAAKPKP</sequence>
<protein>
    <submittedName>
        <fullName evidence="1">Uncharacterized protein</fullName>
    </submittedName>
</protein>